<dbReference type="PANTHER" id="PTHR42957:SF1">
    <property type="entry name" value="HELICASE MJ1565-RELATED"/>
    <property type="match status" value="1"/>
</dbReference>
<dbReference type="SUPFAM" id="SSF52540">
    <property type="entry name" value="P-loop containing nucleoside triphosphate hydrolases"/>
    <property type="match status" value="1"/>
</dbReference>
<evidence type="ECO:0000256" key="3">
    <source>
        <dbReference type="ARBA" id="ARBA00048954"/>
    </source>
</evidence>
<dbReference type="GO" id="GO:0043138">
    <property type="term" value="F:3'-5' DNA helicase activity"/>
    <property type="evidence" value="ECO:0007669"/>
    <property type="project" value="UniProtKB-EC"/>
</dbReference>
<dbReference type="PANTHER" id="PTHR42957">
    <property type="entry name" value="HELICASE MJ1565-RELATED"/>
    <property type="match status" value="1"/>
</dbReference>
<protein>
    <recommendedName>
        <fullName evidence="5">Helicase HerA central domain-containing protein</fullName>
    </recommendedName>
</protein>
<comment type="similarity">
    <text evidence="1">Belongs to the HerA family.</text>
</comment>
<dbReference type="Proteomes" id="UP001283212">
    <property type="component" value="Unassembled WGS sequence"/>
</dbReference>
<comment type="caution">
    <text evidence="6">The sequence shown here is derived from an EMBL/GenBank/DDBJ whole genome shotgun (WGS) entry which is preliminary data.</text>
</comment>
<sequence>MTEPTLNLTKHMGIFGFTGSGKSMKAGWMFEQLRKQKRPFILFDTKVKNHVGLCQMKGVTLLQIAPGKTYNWKNALKASKYIVATPVKETKRSDLIAQYEKFAEVVFQTETARTLGIEEAHLWNPSGNVANEILENIIREGRAYNQNLICIDQRIQSFPKDLWSQCATSVICKMGIPQDIEYLTRLIPDFAEQNLALPQYGALIYDHTTGQITGTLHPDQIHRITKHYG</sequence>
<comment type="catalytic activity">
    <reaction evidence="3">
        <text>ATP + H2O = ADP + phosphate + H(+)</text>
        <dbReference type="Rhea" id="RHEA:13065"/>
        <dbReference type="ChEBI" id="CHEBI:15377"/>
        <dbReference type="ChEBI" id="CHEBI:15378"/>
        <dbReference type="ChEBI" id="CHEBI:30616"/>
        <dbReference type="ChEBI" id="CHEBI:43474"/>
        <dbReference type="ChEBI" id="CHEBI:456216"/>
        <dbReference type="EC" id="5.6.2.3"/>
    </reaction>
</comment>
<evidence type="ECO:0000259" key="5">
    <source>
        <dbReference type="Pfam" id="PF01935"/>
    </source>
</evidence>
<reference evidence="6 7" key="1">
    <citation type="submission" date="2023-06" db="EMBL/GenBank/DDBJ databases">
        <title>Genome sequence of Methancorpusculaceae sp. Cs1.</title>
        <authorList>
            <person name="Protasov E."/>
            <person name="Platt K."/>
            <person name="Poehlein A."/>
            <person name="Daniel R."/>
            <person name="Brune A."/>
        </authorList>
    </citation>
    <scope>NUCLEOTIDE SEQUENCE [LARGE SCALE GENOMIC DNA]</scope>
    <source>
        <strain evidence="6 7">Cs1</strain>
    </source>
</reference>
<dbReference type="EMBL" id="JAWDKB010000005">
    <property type="protein sequence ID" value="MDV0444041.1"/>
    <property type="molecule type" value="Genomic_DNA"/>
</dbReference>
<evidence type="ECO:0000313" key="7">
    <source>
        <dbReference type="Proteomes" id="UP001283212"/>
    </source>
</evidence>
<evidence type="ECO:0000256" key="1">
    <source>
        <dbReference type="ARBA" id="ARBA00007816"/>
    </source>
</evidence>
<organism evidence="6 7">
    <name type="scientific">Methanorbis rubei</name>
    <dbReference type="NCBI Taxonomy" id="3028300"/>
    <lineage>
        <taxon>Archaea</taxon>
        <taxon>Methanobacteriati</taxon>
        <taxon>Methanobacteriota</taxon>
        <taxon>Stenosarchaea group</taxon>
        <taxon>Methanomicrobia</taxon>
        <taxon>Methanomicrobiales</taxon>
        <taxon>Methanocorpusculaceae</taxon>
        <taxon>Methanorbis</taxon>
    </lineage>
</organism>
<dbReference type="InterPro" id="IPR027417">
    <property type="entry name" value="P-loop_NTPase"/>
</dbReference>
<dbReference type="InterPro" id="IPR008571">
    <property type="entry name" value="HerA-like"/>
</dbReference>
<feature type="domain" description="Helicase HerA central" evidence="5">
    <location>
        <begin position="8"/>
        <end position="44"/>
    </location>
</feature>
<dbReference type="RefSeq" id="WP_338096545.1">
    <property type="nucleotide sequence ID" value="NZ_JAWDKB010000005.1"/>
</dbReference>
<gene>
    <name evidence="6" type="ORF">McpCs1_14300</name>
</gene>
<dbReference type="Pfam" id="PF01935">
    <property type="entry name" value="DUF87"/>
    <property type="match status" value="1"/>
</dbReference>
<evidence type="ECO:0000256" key="4">
    <source>
        <dbReference type="ARBA" id="ARBA00048988"/>
    </source>
</evidence>
<dbReference type="InterPro" id="IPR002789">
    <property type="entry name" value="HerA_central"/>
</dbReference>
<comment type="catalytic activity">
    <reaction evidence="2">
        <text>Couples ATP hydrolysis with the unwinding of duplex DNA by translocating in the 3'-5' direction.</text>
        <dbReference type="EC" id="5.6.2.4"/>
    </reaction>
</comment>
<evidence type="ECO:0000313" key="6">
    <source>
        <dbReference type="EMBL" id="MDV0444041.1"/>
    </source>
</evidence>
<name>A0AAE4MGX6_9EURY</name>
<dbReference type="GO" id="GO:0043139">
    <property type="term" value="F:5'-3' DNA helicase activity"/>
    <property type="evidence" value="ECO:0007669"/>
    <property type="project" value="UniProtKB-EC"/>
</dbReference>
<keyword evidence="7" id="KW-1185">Reference proteome</keyword>
<dbReference type="Gene3D" id="3.40.50.300">
    <property type="entry name" value="P-loop containing nucleotide triphosphate hydrolases"/>
    <property type="match status" value="1"/>
</dbReference>
<evidence type="ECO:0000256" key="2">
    <source>
        <dbReference type="ARBA" id="ARBA00034617"/>
    </source>
</evidence>
<accession>A0AAE4MGX6</accession>
<comment type="catalytic activity">
    <reaction evidence="4">
        <text>ATP + H2O = ADP + phosphate + H(+)</text>
        <dbReference type="Rhea" id="RHEA:13065"/>
        <dbReference type="ChEBI" id="CHEBI:15377"/>
        <dbReference type="ChEBI" id="CHEBI:15378"/>
        <dbReference type="ChEBI" id="CHEBI:30616"/>
        <dbReference type="ChEBI" id="CHEBI:43474"/>
        <dbReference type="ChEBI" id="CHEBI:456216"/>
        <dbReference type="EC" id="5.6.2.4"/>
    </reaction>
</comment>
<dbReference type="AlphaFoldDB" id="A0AAE4MGX6"/>
<proteinExistence type="inferred from homology"/>